<accession>A0ABY5TRI5</accession>
<proteinExistence type="predicted"/>
<dbReference type="Proteomes" id="UP001160062">
    <property type="component" value="Segment"/>
</dbReference>
<sequence>MSNYITLKTLFTALYGSLPYEYDEKYISGANLEDAIIISKTNSERSIYITANLPYDNNIFDVVIYNDIHDDDPAEICQWDADDQDLTLLNLIAFIEKNL</sequence>
<dbReference type="EMBL" id="OP072491">
    <property type="protein sequence ID" value="UVX35903.1"/>
    <property type="molecule type" value="Genomic_DNA"/>
</dbReference>
<evidence type="ECO:0000313" key="1">
    <source>
        <dbReference type="EMBL" id="UVX35903.1"/>
    </source>
</evidence>
<keyword evidence="2" id="KW-1185">Reference proteome</keyword>
<name>A0ABY5TRI5_9VIRU</name>
<reference evidence="1 2" key="1">
    <citation type="submission" date="2022-07" db="EMBL/GenBank/DDBJ databases">
        <authorList>
            <person name="Nishijima S."/>
        </authorList>
    </citation>
    <scope>NUCLEOTIDE SEQUENCE [LARGE SCALE GENOMIC DNA]</scope>
    <source>
        <strain evidence="1">3013_110685</strain>
    </source>
</reference>
<organism evidence="1 2">
    <name type="scientific">Bacteriophage sp</name>
    <dbReference type="NCBI Taxonomy" id="38018"/>
    <lineage>
        <taxon>Viruses</taxon>
    </lineage>
</organism>
<evidence type="ECO:0000313" key="2">
    <source>
        <dbReference type="Proteomes" id="UP001160062"/>
    </source>
</evidence>
<protein>
    <submittedName>
        <fullName evidence="1">Uncharacterized protein</fullName>
    </submittedName>
</protein>